<dbReference type="AlphaFoldDB" id="A0A077WB74"/>
<sequence length="145" mass="13468">MAAVRAVDVPALTSLTSVIESITAAPSTNTPLLSYAQSAYSRVSSEVQWSESQAAQQSASATQGNGASGTNGAGGAGASDTNGAGGAGASDTNGGGGAGGASATAASTGGTGNGQNSQSAGSSTQAMLLSASVSVFLASFAAMLA</sequence>
<gene>
    <name evidence="2" type="ORF">LRAMOSA06950</name>
</gene>
<accession>A0A077WB74</accession>
<dbReference type="OrthoDB" id="2288282at2759"/>
<proteinExistence type="predicted"/>
<evidence type="ECO:0000256" key="1">
    <source>
        <dbReference type="SAM" id="MobiDB-lite"/>
    </source>
</evidence>
<dbReference type="EMBL" id="LK023314">
    <property type="protein sequence ID" value="CDS03995.1"/>
    <property type="molecule type" value="Genomic_DNA"/>
</dbReference>
<organism evidence="2">
    <name type="scientific">Lichtheimia ramosa</name>
    <dbReference type="NCBI Taxonomy" id="688394"/>
    <lineage>
        <taxon>Eukaryota</taxon>
        <taxon>Fungi</taxon>
        <taxon>Fungi incertae sedis</taxon>
        <taxon>Mucoromycota</taxon>
        <taxon>Mucoromycotina</taxon>
        <taxon>Mucoromycetes</taxon>
        <taxon>Mucorales</taxon>
        <taxon>Lichtheimiaceae</taxon>
        <taxon>Lichtheimia</taxon>
    </lineage>
</organism>
<name>A0A077WB74_9FUNG</name>
<evidence type="ECO:0000313" key="2">
    <source>
        <dbReference type="EMBL" id="CDS03995.1"/>
    </source>
</evidence>
<feature type="compositionally biased region" description="Gly residues" evidence="1">
    <location>
        <begin position="66"/>
        <end position="100"/>
    </location>
</feature>
<protein>
    <submittedName>
        <fullName evidence="2">Uncharacterized protein</fullName>
    </submittedName>
</protein>
<feature type="region of interest" description="Disordered" evidence="1">
    <location>
        <begin position="46"/>
        <end position="123"/>
    </location>
</feature>
<feature type="compositionally biased region" description="Low complexity" evidence="1">
    <location>
        <begin position="46"/>
        <end position="65"/>
    </location>
</feature>
<reference evidence="2" key="1">
    <citation type="journal article" date="2014" name="Genome Announc.">
        <title>De novo whole-genome sequence and genome annotation of Lichtheimia ramosa.</title>
        <authorList>
            <person name="Linde J."/>
            <person name="Schwartze V."/>
            <person name="Binder U."/>
            <person name="Lass-Florl C."/>
            <person name="Voigt K."/>
            <person name="Horn F."/>
        </authorList>
    </citation>
    <scope>NUCLEOTIDE SEQUENCE</scope>
    <source>
        <strain evidence="2">JMRC FSU:6197</strain>
    </source>
</reference>
<feature type="compositionally biased region" description="Low complexity" evidence="1">
    <location>
        <begin position="101"/>
        <end position="123"/>
    </location>
</feature>